<dbReference type="GO" id="GO:0015171">
    <property type="term" value="F:amino acid transmembrane transporter activity"/>
    <property type="evidence" value="ECO:0007669"/>
    <property type="project" value="TreeGrafter"/>
</dbReference>
<evidence type="ECO:0000256" key="5">
    <source>
        <dbReference type="ARBA" id="ARBA00023136"/>
    </source>
</evidence>
<evidence type="ECO:0000256" key="4">
    <source>
        <dbReference type="ARBA" id="ARBA00022989"/>
    </source>
</evidence>
<dbReference type="InterPro" id="IPR001123">
    <property type="entry name" value="LeuE-type"/>
</dbReference>
<evidence type="ECO:0000256" key="6">
    <source>
        <dbReference type="SAM" id="Phobius"/>
    </source>
</evidence>
<reference evidence="7 8" key="1">
    <citation type="submission" date="2016-10" db="EMBL/GenBank/DDBJ databases">
        <authorList>
            <person name="de Groot N.N."/>
        </authorList>
    </citation>
    <scope>NUCLEOTIDE SEQUENCE [LARGE SCALE GENOMIC DNA]</scope>
    <source>
        <strain evidence="7 8">DSM 28010</strain>
    </source>
</reference>
<proteinExistence type="predicted"/>
<dbReference type="STRING" id="490829.SAMN05421850_101467"/>
<dbReference type="EMBL" id="FNEB01000001">
    <property type="protein sequence ID" value="SDI04817.1"/>
    <property type="molecule type" value="Genomic_DNA"/>
</dbReference>
<name>A0A1G8HDS0_9RHOB</name>
<protein>
    <submittedName>
        <fullName evidence="7">Threonine/homoserine/homoserine lactone efflux protein</fullName>
    </submittedName>
</protein>
<keyword evidence="4 6" id="KW-1133">Transmembrane helix</keyword>
<dbReference type="GO" id="GO:0005886">
    <property type="term" value="C:plasma membrane"/>
    <property type="evidence" value="ECO:0007669"/>
    <property type="project" value="UniProtKB-SubCell"/>
</dbReference>
<organism evidence="7 8">
    <name type="scientific">Lutimaribacter saemankumensis</name>
    <dbReference type="NCBI Taxonomy" id="490829"/>
    <lineage>
        <taxon>Bacteria</taxon>
        <taxon>Pseudomonadati</taxon>
        <taxon>Pseudomonadota</taxon>
        <taxon>Alphaproteobacteria</taxon>
        <taxon>Rhodobacterales</taxon>
        <taxon>Roseobacteraceae</taxon>
        <taxon>Lutimaribacter</taxon>
    </lineage>
</organism>
<evidence type="ECO:0000256" key="1">
    <source>
        <dbReference type="ARBA" id="ARBA00004651"/>
    </source>
</evidence>
<feature type="transmembrane region" description="Helical" evidence="6">
    <location>
        <begin position="116"/>
        <end position="137"/>
    </location>
</feature>
<accession>A0A1G8HDS0</accession>
<dbReference type="Pfam" id="PF01810">
    <property type="entry name" value="LysE"/>
    <property type="match status" value="1"/>
</dbReference>
<feature type="transmembrane region" description="Helical" evidence="6">
    <location>
        <begin position="149"/>
        <end position="171"/>
    </location>
</feature>
<gene>
    <name evidence="7" type="ORF">SAMN05421850_101467</name>
</gene>
<evidence type="ECO:0000256" key="3">
    <source>
        <dbReference type="ARBA" id="ARBA00022692"/>
    </source>
</evidence>
<dbReference type="Proteomes" id="UP000199340">
    <property type="component" value="Unassembled WGS sequence"/>
</dbReference>
<keyword evidence="2" id="KW-1003">Cell membrane</keyword>
<dbReference type="RefSeq" id="WP_175491370.1">
    <property type="nucleotide sequence ID" value="NZ_FNEB01000001.1"/>
</dbReference>
<keyword evidence="5 6" id="KW-0472">Membrane</keyword>
<dbReference type="PANTHER" id="PTHR30086">
    <property type="entry name" value="ARGININE EXPORTER PROTEIN ARGO"/>
    <property type="match status" value="1"/>
</dbReference>
<comment type="subcellular location">
    <subcellularLocation>
        <location evidence="1">Cell membrane</location>
        <topology evidence="1">Multi-pass membrane protein</topology>
    </subcellularLocation>
</comment>
<dbReference type="AlphaFoldDB" id="A0A1G8HDS0"/>
<evidence type="ECO:0000313" key="8">
    <source>
        <dbReference type="Proteomes" id="UP000199340"/>
    </source>
</evidence>
<keyword evidence="8" id="KW-1185">Reference proteome</keyword>
<feature type="transmembrane region" description="Helical" evidence="6">
    <location>
        <begin position="6"/>
        <end position="28"/>
    </location>
</feature>
<sequence>MEWSHLIAFNLVLLASMASPGPALLLALKTTLASGRLAGIATGMGLGTMAAIWTGMGLLGLDVVFALFPWAYMILKTGGALYLLYIAWGMWRDARRPVAAPAQDAPRLRRAFGTGFLVNVGNPKSVLFAASVLVVIFPPDMSLAAKGLIVLNHLAVEWVVYTLFAFALSSGPARAGYLRMKPAIDRVAAVVLGALGLRLLFSR</sequence>
<feature type="transmembrane region" description="Helical" evidence="6">
    <location>
        <begin position="67"/>
        <end position="88"/>
    </location>
</feature>
<evidence type="ECO:0000256" key="2">
    <source>
        <dbReference type="ARBA" id="ARBA00022475"/>
    </source>
</evidence>
<evidence type="ECO:0000313" key="7">
    <source>
        <dbReference type="EMBL" id="SDI04817.1"/>
    </source>
</evidence>
<feature type="transmembrane region" description="Helical" evidence="6">
    <location>
        <begin position="40"/>
        <end position="61"/>
    </location>
</feature>
<dbReference type="PANTHER" id="PTHR30086:SF20">
    <property type="entry name" value="ARGININE EXPORTER PROTEIN ARGO-RELATED"/>
    <property type="match status" value="1"/>
</dbReference>
<keyword evidence="3 6" id="KW-0812">Transmembrane</keyword>
<feature type="transmembrane region" description="Helical" evidence="6">
    <location>
        <begin position="183"/>
        <end position="201"/>
    </location>
</feature>